<keyword evidence="2" id="KW-1185">Reference proteome</keyword>
<protein>
    <submittedName>
        <fullName evidence="1">Uncharacterized protein</fullName>
    </submittedName>
</protein>
<evidence type="ECO:0000313" key="1">
    <source>
        <dbReference type="EMBL" id="KAB8191013.1"/>
    </source>
</evidence>
<dbReference type="OrthoDB" id="3395095at2"/>
<dbReference type="Gene3D" id="1.10.1200.10">
    <property type="entry name" value="ACP-like"/>
    <property type="match status" value="1"/>
</dbReference>
<dbReference type="PROSITE" id="PS50075">
    <property type="entry name" value="CARRIER"/>
    <property type="match status" value="1"/>
</dbReference>
<reference evidence="1 2" key="1">
    <citation type="submission" date="2019-10" db="EMBL/GenBank/DDBJ databases">
        <title>Nonomuraea sp. nov., isolated from Phyllanthus amarus.</title>
        <authorList>
            <person name="Klykleung N."/>
            <person name="Tanasupawat S."/>
        </authorList>
    </citation>
    <scope>NUCLEOTIDE SEQUENCE [LARGE SCALE GENOMIC DNA]</scope>
    <source>
        <strain evidence="1 2">PA1-10</strain>
    </source>
</reference>
<dbReference type="InterPro" id="IPR036736">
    <property type="entry name" value="ACP-like_sf"/>
</dbReference>
<evidence type="ECO:0000313" key="2">
    <source>
        <dbReference type="Proteomes" id="UP000312512"/>
    </source>
</evidence>
<dbReference type="AlphaFoldDB" id="A0A5C4VZR3"/>
<dbReference type="InterPro" id="IPR006162">
    <property type="entry name" value="Ppantetheine_attach_site"/>
</dbReference>
<gene>
    <name evidence="1" type="ORF">FH608_033365</name>
</gene>
<sequence length="172" mass="18754">MGRRQLVDAQPHISLPPAQARGFHQAFTPADLAISEYHLRIRPPRPPGQRVANGRIGVAQPASGRRLTVVLDFRQPRREGKDFARGGSAVLDIPDGFQGLLRAHLPYADAGRLTAHDELGALGLDSMGVVRLVVDVEQAYGVELPDELLNETTFATVGSLWQTLSGLWPPLR</sequence>
<dbReference type="InterPro" id="IPR009081">
    <property type="entry name" value="PP-bd_ACP"/>
</dbReference>
<organism evidence="1 2">
    <name type="scientific">Nonomuraea phyllanthi</name>
    <dbReference type="NCBI Taxonomy" id="2219224"/>
    <lineage>
        <taxon>Bacteria</taxon>
        <taxon>Bacillati</taxon>
        <taxon>Actinomycetota</taxon>
        <taxon>Actinomycetes</taxon>
        <taxon>Streptosporangiales</taxon>
        <taxon>Streptosporangiaceae</taxon>
        <taxon>Nonomuraea</taxon>
    </lineage>
</organism>
<dbReference type="Proteomes" id="UP000312512">
    <property type="component" value="Unassembled WGS sequence"/>
</dbReference>
<comment type="caution">
    <text evidence="1">The sequence shown here is derived from an EMBL/GenBank/DDBJ whole genome shotgun (WGS) entry which is preliminary data.</text>
</comment>
<dbReference type="EMBL" id="VDLX02000014">
    <property type="protein sequence ID" value="KAB8191013.1"/>
    <property type="molecule type" value="Genomic_DNA"/>
</dbReference>
<dbReference type="SUPFAM" id="SSF47336">
    <property type="entry name" value="ACP-like"/>
    <property type="match status" value="1"/>
</dbReference>
<proteinExistence type="predicted"/>
<dbReference type="PROSITE" id="PS00012">
    <property type="entry name" value="PHOSPHOPANTETHEINE"/>
    <property type="match status" value="1"/>
</dbReference>
<accession>A0A5C4VZR3</accession>
<dbReference type="Pfam" id="PF00550">
    <property type="entry name" value="PP-binding"/>
    <property type="match status" value="1"/>
</dbReference>
<name>A0A5C4VZR3_9ACTN</name>